<dbReference type="CDD" id="cd00082">
    <property type="entry name" value="HisKA"/>
    <property type="match status" value="1"/>
</dbReference>
<evidence type="ECO:0000256" key="6">
    <source>
        <dbReference type="ARBA" id="ARBA00022777"/>
    </source>
</evidence>
<dbReference type="GO" id="GO:0004721">
    <property type="term" value="F:phosphoprotein phosphatase activity"/>
    <property type="evidence" value="ECO:0007669"/>
    <property type="project" value="TreeGrafter"/>
</dbReference>
<evidence type="ECO:0000256" key="8">
    <source>
        <dbReference type="SAM" id="Phobius"/>
    </source>
</evidence>
<dbReference type="GO" id="GO:0000155">
    <property type="term" value="F:phosphorelay sensor kinase activity"/>
    <property type="evidence" value="ECO:0007669"/>
    <property type="project" value="InterPro"/>
</dbReference>
<dbReference type="PRINTS" id="PR00344">
    <property type="entry name" value="BCTRLSENSOR"/>
</dbReference>
<proteinExistence type="predicted"/>
<feature type="domain" description="Histidine kinase" evidence="9">
    <location>
        <begin position="191"/>
        <end position="399"/>
    </location>
</feature>
<evidence type="ECO:0000256" key="3">
    <source>
        <dbReference type="ARBA" id="ARBA00012438"/>
    </source>
</evidence>
<dbReference type="GO" id="GO:0005886">
    <property type="term" value="C:plasma membrane"/>
    <property type="evidence" value="ECO:0007669"/>
    <property type="project" value="TreeGrafter"/>
</dbReference>
<dbReference type="InterPro" id="IPR036890">
    <property type="entry name" value="HATPase_C_sf"/>
</dbReference>
<name>A0A9D1KFD7_9FIRM</name>
<feature type="transmembrane region" description="Helical" evidence="8">
    <location>
        <begin position="99"/>
        <end position="120"/>
    </location>
</feature>
<dbReference type="Gene3D" id="3.30.565.10">
    <property type="entry name" value="Histidine kinase-like ATPase, C-terminal domain"/>
    <property type="match status" value="1"/>
</dbReference>
<dbReference type="PANTHER" id="PTHR45453">
    <property type="entry name" value="PHOSPHATE REGULON SENSOR PROTEIN PHOR"/>
    <property type="match status" value="1"/>
</dbReference>
<dbReference type="PANTHER" id="PTHR45453:SF1">
    <property type="entry name" value="PHOSPHATE REGULON SENSOR PROTEIN PHOR"/>
    <property type="match status" value="1"/>
</dbReference>
<evidence type="ECO:0000256" key="1">
    <source>
        <dbReference type="ARBA" id="ARBA00000085"/>
    </source>
</evidence>
<dbReference type="PROSITE" id="PS51257">
    <property type="entry name" value="PROKAR_LIPOPROTEIN"/>
    <property type="match status" value="1"/>
</dbReference>
<dbReference type="SMART" id="SM00387">
    <property type="entry name" value="HATPase_c"/>
    <property type="match status" value="1"/>
</dbReference>
<organism evidence="10 11">
    <name type="scientific">Candidatus Caccovicinus merdipullorum</name>
    <dbReference type="NCBI Taxonomy" id="2840724"/>
    <lineage>
        <taxon>Bacteria</taxon>
        <taxon>Bacillati</taxon>
        <taxon>Bacillota</taxon>
        <taxon>Clostridia</taxon>
        <taxon>Eubacteriales</taxon>
        <taxon>Candidatus Caccovicinus</taxon>
    </lineage>
</organism>
<protein>
    <recommendedName>
        <fullName evidence="3">histidine kinase</fullName>
        <ecNumber evidence="3">2.7.13.3</ecNumber>
    </recommendedName>
</protein>
<dbReference type="InterPro" id="IPR036097">
    <property type="entry name" value="HisK_dim/P_sf"/>
</dbReference>
<reference evidence="10" key="2">
    <citation type="journal article" date="2021" name="PeerJ">
        <title>Extensive microbial diversity within the chicken gut microbiome revealed by metagenomics and culture.</title>
        <authorList>
            <person name="Gilroy R."/>
            <person name="Ravi A."/>
            <person name="Getino M."/>
            <person name="Pursley I."/>
            <person name="Horton D.L."/>
            <person name="Alikhan N.F."/>
            <person name="Baker D."/>
            <person name="Gharbi K."/>
            <person name="Hall N."/>
            <person name="Watson M."/>
            <person name="Adriaenssens E.M."/>
            <person name="Foster-Nyarko E."/>
            <person name="Jarju S."/>
            <person name="Secka A."/>
            <person name="Antonio M."/>
            <person name="Oren A."/>
            <person name="Chaudhuri R.R."/>
            <person name="La Ragione R."/>
            <person name="Hildebrand F."/>
            <person name="Pallen M.J."/>
        </authorList>
    </citation>
    <scope>NUCLEOTIDE SEQUENCE</scope>
    <source>
        <strain evidence="10">CHK123-3438</strain>
    </source>
</reference>
<dbReference type="SMART" id="SM00388">
    <property type="entry name" value="HisKA"/>
    <property type="match status" value="1"/>
</dbReference>
<dbReference type="Gene3D" id="1.10.287.130">
    <property type="match status" value="1"/>
</dbReference>
<dbReference type="Pfam" id="PF00512">
    <property type="entry name" value="HisKA"/>
    <property type="match status" value="1"/>
</dbReference>
<dbReference type="CDD" id="cd00075">
    <property type="entry name" value="HATPase"/>
    <property type="match status" value="1"/>
</dbReference>
<keyword evidence="6 10" id="KW-0418">Kinase</keyword>
<keyword evidence="8" id="KW-1133">Transmembrane helix</keyword>
<comment type="caution">
    <text evidence="10">The sequence shown here is derived from an EMBL/GenBank/DDBJ whole genome shotgun (WGS) entry which is preliminary data.</text>
</comment>
<keyword evidence="4" id="KW-0597">Phosphoprotein</keyword>
<evidence type="ECO:0000313" key="10">
    <source>
        <dbReference type="EMBL" id="HIT42493.1"/>
    </source>
</evidence>
<dbReference type="InterPro" id="IPR003661">
    <property type="entry name" value="HisK_dim/P_dom"/>
</dbReference>
<dbReference type="Proteomes" id="UP000886860">
    <property type="component" value="Unassembled WGS sequence"/>
</dbReference>
<dbReference type="SUPFAM" id="SSF47384">
    <property type="entry name" value="Homodimeric domain of signal transducing histidine kinase"/>
    <property type="match status" value="1"/>
</dbReference>
<gene>
    <name evidence="10" type="ORF">IAB60_10465</name>
</gene>
<sequence>MSERKENPWILLPLLLCLGGMLLLGCFWQGRYEKASYVQVSRFYQTIRNNNPEMEADLLFSLKEYLSLSAEEQSDTGYQEDFLEKYGYSKEDFGHEQEAGVIFLQGGVMAGILAGFLFSARQEAGRKRRRIGELTVCLEKANEGENIPLILEEEDEFSSLQDEIYKTVGHLYTMRENAEKARENFRENLINIAHQIKTPLTAALLTLQIMEKKEPGRYTEAIGRQLRRLNRLEEELMLLSTIDSGTLTLRREPVDVYTVLELAAENLAEFAEDRGIQIQVPDRGRAEFTGDMEWTMEAIMNLLKNSMEHSPEGSRILCDYSSNFLYTEIRILDEGEGFLPEDIPHLFERFYRGKNKRDQGLGIGLSLAGSLLEMQNGLISAGNRPEGGAYFEIRFYRTDSAGA</sequence>
<dbReference type="PROSITE" id="PS50109">
    <property type="entry name" value="HIS_KIN"/>
    <property type="match status" value="1"/>
</dbReference>
<dbReference type="EC" id="2.7.13.3" evidence="3"/>
<dbReference type="EMBL" id="DVKS01000179">
    <property type="protein sequence ID" value="HIT42493.1"/>
    <property type="molecule type" value="Genomic_DNA"/>
</dbReference>
<evidence type="ECO:0000313" key="11">
    <source>
        <dbReference type="Proteomes" id="UP000886860"/>
    </source>
</evidence>
<dbReference type="InterPro" id="IPR050351">
    <property type="entry name" value="BphY/WalK/GraS-like"/>
</dbReference>
<dbReference type="AlphaFoldDB" id="A0A9D1KFD7"/>
<comment type="subcellular location">
    <subcellularLocation>
        <location evidence="2">Membrane</location>
    </subcellularLocation>
</comment>
<dbReference type="GO" id="GO:0016036">
    <property type="term" value="P:cellular response to phosphate starvation"/>
    <property type="evidence" value="ECO:0007669"/>
    <property type="project" value="TreeGrafter"/>
</dbReference>
<comment type="catalytic activity">
    <reaction evidence="1">
        <text>ATP + protein L-histidine = ADP + protein N-phospho-L-histidine.</text>
        <dbReference type="EC" id="2.7.13.3"/>
    </reaction>
</comment>
<dbReference type="InterPro" id="IPR003594">
    <property type="entry name" value="HATPase_dom"/>
</dbReference>
<evidence type="ECO:0000256" key="4">
    <source>
        <dbReference type="ARBA" id="ARBA00022553"/>
    </source>
</evidence>
<dbReference type="InterPro" id="IPR004358">
    <property type="entry name" value="Sig_transdc_His_kin-like_C"/>
</dbReference>
<keyword evidence="8" id="KW-0472">Membrane</keyword>
<evidence type="ECO:0000256" key="5">
    <source>
        <dbReference type="ARBA" id="ARBA00022679"/>
    </source>
</evidence>
<keyword evidence="7" id="KW-0902">Two-component regulatory system</keyword>
<dbReference type="Pfam" id="PF02518">
    <property type="entry name" value="HATPase_c"/>
    <property type="match status" value="1"/>
</dbReference>
<dbReference type="InterPro" id="IPR005467">
    <property type="entry name" value="His_kinase_dom"/>
</dbReference>
<accession>A0A9D1KFD7</accession>
<evidence type="ECO:0000259" key="9">
    <source>
        <dbReference type="PROSITE" id="PS50109"/>
    </source>
</evidence>
<keyword evidence="8" id="KW-0812">Transmembrane</keyword>
<keyword evidence="5" id="KW-0808">Transferase</keyword>
<feature type="transmembrane region" description="Helical" evidence="8">
    <location>
        <begin position="9"/>
        <end position="30"/>
    </location>
</feature>
<dbReference type="SUPFAM" id="SSF55874">
    <property type="entry name" value="ATPase domain of HSP90 chaperone/DNA topoisomerase II/histidine kinase"/>
    <property type="match status" value="1"/>
</dbReference>
<reference evidence="10" key="1">
    <citation type="submission" date="2020-10" db="EMBL/GenBank/DDBJ databases">
        <authorList>
            <person name="Gilroy R."/>
        </authorList>
    </citation>
    <scope>NUCLEOTIDE SEQUENCE</scope>
    <source>
        <strain evidence="10">CHK123-3438</strain>
    </source>
</reference>
<evidence type="ECO:0000256" key="7">
    <source>
        <dbReference type="ARBA" id="ARBA00023012"/>
    </source>
</evidence>
<evidence type="ECO:0000256" key="2">
    <source>
        <dbReference type="ARBA" id="ARBA00004370"/>
    </source>
</evidence>